<dbReference type="EMBL" id="PIQO01000005">
    <property type="protein sequence ID" value="PKR85417.1"/>
    <property type="molecule type" value="Genomic_DNA"/>
</dbReference>
<accession>A0A2N3LLE7</accession>
<keyword evidence="2" id="KW-1185">Reference proteome</keyword>
<evidence type="ECO:0000313" key="1">
    <source>
        <dbReference type="EMBL" id="PKR85417.1"/>
    </source>
</evidence>
<dbReference type="InterPro" id="IPR015943">
    <property type="entry name" value="WD40/YVTN_repeat-like_dom_sf"/>
</dbReference>
<dbReference type="RefSeq" id="WP_101353972.1">
    <property type="nucleotide sequence ID" value="NZ_PIQO01000005.1"/>
</dbReference>
<name>A0A2N3LLE7_9BACI</name>
<reference evidence="1 2" key="1">
    <citation type="submission" date="2017-11" db="EMBL/GenBank/DDBJ databases">
        <title>Bacillus camelliae sp. nov., isolated from pu'er tea.</title>
        <authorList>
            <person name="Niu L."/>
        </authorList>
    </citation>
    <scope>NUCLEOTIDE SEQUENCE [LARGE SCALE GENOMIC DNA]</scope>
    <source>
        <strain evidence="1 2">7578-1</strain>
    </source>
</reference>
<dbReference type="SUPFAM" id="SSF82171">
    <property type="entry name" value="DPP6 N-terminal domain-like"/>
    <property type="match status" value="1"/>
</dbReference>
<gene>
    <name evidence="1" type="ORF">CWO92_09545</name>
</gene>
<protein>
    <recommendedName>
        <fullName evidence="3">WD40 repeat domain-containing protein</fullName>
    </recommendedName>
</protein>
<evidence type="ECO:0000313" key="2">
    <source>
        <dbReference type="Proteomes" id="UP000233440"/>
    </source>
</evidence>
<sequence>MFQMNLIKNLKTSYEIVLSNDKKLLCHLMGGKTVIFDTKTWEKVIELKKPNNPSHLHFSQNDDMLYIKNTVGTFCVYNTKDFQLIKTIKSGKFFQIEEGNFALLDNPFTILDVLKINDKKQVCTLNFETGIYQVLTELEGSHIKFNQSVTNDNTYLFTLYYLKEINGNHYSRQKLVKVKNPLTEPSYSFESLLELQNWDLVYFEPVHQVYIFVHKDYELTIMDAELKNVLKKSNLIENGIQSTDEYFVHIASSNDGNYIVLTSNDRVFILGFEDLTPIQIEEFKYACFAEFSKDDTYFLVGTWSKGFVFDNILKGVKL</sequence>
<dbReference type="Gene3D" id="2.130.10.10">
    <property type="entry name" value="YVTN repeat-like/Quinoprotein amine dehydrogenase"/>
    <property type="match status" value="1"/>
</dbReference>
<dbReference type="AlphaFoldDB" id="A0A2N3LLE7"/>
<organism evidence="1 2">
    <name type="scientific">Heyndrickxia camelliae</name>
    <dbReference type="NCBI Taxonomy" id="1707093"/>
    <lineage>
        <taxon>Bacteria</taxon>
        <taxon>Bacillati</taxon>
        <taxon>Bacillota</taxon>
        <taxon>Bacilli</taxon>
        <taxon>Bacillales</taxon>
        <taxon>Bacillaceae</taxon>
        <taxon>Heyndrickxia</taxon>
    </lineage>
</organism>
<dbReference type="Proteomes" id="UP000233440">
    <property type="component" value="Unassembled WGS sequence"/>
</dbReference>
<dbReference type="OrthoDB" id="2927345at2"/>
<evidence type="ECO:0008006" key="3">
    <source>
        <dbReference type="Google" id="ProtNLM"/>
    </source>
</evidence>
<comment type="caution">
    <text evidence="1">The sequence shown here is derived from an EMBL/GenBank/DDBJ whole genome shotgun (WGS) entry which is preliminary data.</text>
</comment>
<proteinExistence type="predicted"/>